<dbReference type="CDD" id="cd07716">
    <property type="entry name" value="RNaseZ_short-form-like_MBL-fold"/>
    <property type="match status" value="1"/>
</dbReference>
<dbReference type="EMBL" id="AYZJ01000020">
    <property type="protein sequence ID" value="KRN24896.1"/>
    <property type="molecule type" value="Genomic_DNA"/>
</dbReference>
<accession>A0A0R2F992</accession>
<dbReference type="PATRIC" id="fig|1423730.4.peg.1166"/>
<name>A0A0R2F992_9LACO</name>
<dbReference type="InterPro" id="IPR001279">
    <property type="entry name" value="Metallo-B-lactamas"/>
</dbReference>
<organism evidence="3 4">
    <name type="scientific">Lacticaseibacillus camelliae DSM 22697 = JCM 13995</name>
    <dbReference type="NCBI Taxonomy" id="1423730"/>
    <lineage>
        <taxon>Bacteria</taxon>
        <taxon>Bacillati</taxon>
        <taxon>Bacillota</taxon>
        <taxon>Bacilli</taxon>
        <taxon>Lactobacillales</taxon>
        <taxon>Lactobacillaceae</taxon>
        <taxon>Lacticaseibacillus</taxon>
    </lineage>
</organism>
<dbReference type="PANTHER" id="PTHR46018">
    <property type="entry name" value="ZINC PHOSPHODIESTERASE ELAC PROTEIN 1"/>
    <property type="match status" value="1"/>
</dbReference>
<dbReference type="SUPFAM" id="SSF56281">
    <property type="entry name" value="Metallo-hydrolase/oxidoreductase"/>
    <property type="match status" value="1"/>
</dbReference>
<comment type="caution">
    <text evidence="3">The sequence shown here is derived from an EMBL/GenBank/DDBJ whole genome shotgun (WGS) entry which is preliminary data.</text>
</comment>
<dbReference type="InterPro" id="IPR036866">
    <property type="entry name" value="RibonucZ/Hydroxyglut_hydro"/>
</dbReference>
<gene>
    <name evidence="3" type="ORF">FC75_GL001111</name>
</gene>
<dbReference type="Proteomes" id="UP000050865">
    <property type="component" value="Unassembled WGS sequence"/>
</dbReference>
<dbReference type="PANTHER" id="PTHR46018:SF4">
    <property type="entry name" value="METALLO-HYDROLASE YHFI-RELATED"/>
    <property type="match status" value="1"/>
</dbReference>
<evidence type="ECO:0000313" key="4">
    <source>
        <dbReference type="Proteomes" id="UP000050865"/>
    </source>
</evidence>
<dbReference type="Gene3D" id="3.60.15.10">
    <property type="entry name" value="Ribonuclease Z/Hydroxyacylglutathione hydrolase-like"/>
    <property type="match status" value="1"/>
</dbReference>
<proteinExistence type="predicted"/>
<evidence type="ECO:0000313" key="3">
    <source>
        <dbReference type="EMBL" id="KRN24896.1"/>
    </source>
</evidence>
<keyword evidence="3" id="KW-0378">Hydrolase</keyword>
<dbReference type="RefSeq" id="WP_054666264.1">
    <property type="nucleotide sequence ID" value="NZ_AYZJ01000020.1"/>
</dbReference>
<keyword evidence="1" id="KW-0862">Zinc</keyword>
<evidence type="ECO:0000256" key="1">
    <source>
        <dbReference type="ARBA" id="ARBA00022833"/>
    </source>
</evidence>
<sequence length="252" mass="27020">MKLTILGYYGGYPDNGVGTSSYLIESGGYKLLLDCGSGALLALEKVTDPFTLDAVLLTHYHHDHAADVGVLQYYYQLHSGAKKADPLPIYGHTKDPLNFAALTFGPFTKGMGYSGDSVLDLGPLHLTFLETQHPVPAFAVRIEETTTGEVFVDTSDTRAFAALAPFAQGADLLMADTNFLADHPAPLWHLTAPQAGALATSAQVRELLLTHLPQEVSLTELKAQAQANAGQIPVILASDNRIIDGDKLFAQK</sequence>
<reference evidence="3 4" key="1">
    <citation type="journal article" date="2015" name="Genome Announc.">
        <title>Expanding the biotechnology potential of lactobacilli through comparative genomics of 213 strains and associated genera.</title>
        <authorList>
            <person name="Sun Z."/>
            <person name="Harris H.M."/>
            <person name="McCann A."/>
            <person name="Guo C."/>
            <person name="Argimon S."/>
            <person name="Zhang W."/>
            <person name="Yang X."/>
            <person name="Jeffery I.B."/>
            <person name="Cooney J.C."/>
            <person name="Kagawa T.F."/>
            <person name="Liu W."/>
            <person name="Song Y."/>
            <person name="Salvetti E."/>
            <person name="Wrobel A."/>
            <person name="Rasinkangas P."/>
            <person name="Parkhill J."/>
            <person name="Rea M.C."/>
            <person name="O'Sullivan O."/>
            <person name="Ritari J."/>
            <person name="Douillard F.P."/>
            <person name="Paul Ross R."/>
            <person name="Yang R."/>
            <person name="Briner A.E."/>
            <person name="Felis G.E."/>
            <person name="de Vos W.M."/>
            <person name="Barrangou R."/>
            <person name="Klaenhammer T.R."/>
            <person name="Caufield P.W."/>
            <person name="Cui Y."/>
            <person name="Zhang H."/>
            <person name="O'Toole P.W."/>
        </authorList>
    </citation>
    <scope>NUCLEOTIDE SEQUENCE [LARGE SCALE GENOMIC DNA]</scope>
    <source>
        <strain evidence="3 4">DSM 22697</strain>
    </source>
</reference>
<dbReference type="STRING" id="1423730.FC75_GL001111"/>
<keyword evidence="4" id="KW-1185">Reference proteome</keyword>
<evidence type="ECO:0000259" key="2">
    <source>
        <dbReference type="SMART" id="SM00849"/>
    </source>
</evidence>
<dbReference type="AlphaFoldDB" id="A0A0R2F992"/>
<dbReference type="GO" id="GO:0042781">
    <property type="term" value="F:3'-tRNA processing endoribonuclease activity"/>
    <property type="evidence" value="ECO:0007669"/>
    <property type="project" value="TreeGrafter"/>
</dbReference>
<feature type="domain" description="Metallo-beta-lactamase" evidence="2">
    <location>
        <begin position="18"/>
        <end position="211"/>
    </location>
</feature>
<protein>
    <submittedName>
        <fullName evidence="3">Metal-dependent hydrolase of the beta-lactamase superfamily III</fullName>
    </submittedName>
</protein>
<dbReference type="OrthoDB" id="9794898at2"/>
<dbReference type="SMART" id="SM00849">
    <property type="entry name" value="Lactamase_B"/>
    <property type="match status" value="1"/>
</dbReference>
<dbReference type="Pfam" id="PF00753">
    <property type="entry name" value="Lactamase_B"/>
    <property type="match status" value="1"/>
</dbReference>